<organism evidence="1 2">
    <name type="scientific">Cardiocondyla obscurior</name>
    <dbReference type="NCBI Taxonomy" id="286306"/>
    <lineage>
        <taxon>Eukaryota</taxon>
        <taxon>Metazoa</taxon>
        <taxon>Ecdysozoa</taxon>
        <taxon>Arthropoda</taxon>
        <taxon>Hexapoda</taxon>
        <taxon>Insecta</taxon>
        <taxon>Pterygota</taxon>
        <taxon>Neoptera</taxon>
        <taxon>Endopterygota</taxon>
        <taxon>Hymenoptera</taxon>
        <taxon>Apocrita</taxon>
        <taxon>Aculeata</taxon>
        <taxon>Formicoidea</taxon>
        <taxon>Formicidae</taxon>
        <taxon>Myrmicinae</taxon>
        <taxon>Cardiocondyla</taxon>
    </lineage>
</organism>
<evidence type="ECO:0000313" key="1">
    <source>
        <dbReference type="EMBL" id="KAL0110665.1"/>
    </source>
</evidence>
<dbReference type="PANTHER" id="PTHR34153:SF2">
    <property type="entry name" value="SI:CH211-262H13.3-RELATED"/>
    <property type="match status" value="1"/>
</dbReference>
<sequence>MSLNCKHNYINYEAKTLQNGSLCVAHGEDALVELHCRQRLEFSDESIDEERTIYAAVYKHLQRNSSHRCRCRATHLSRRGSFSASGIKIRELSCSRIWIKYSMTRPYSSGRHPTPSDELSKISFPLHTLDILAMIGGSTFKEMSKRMLIYVFTNELASLYSWVRGKGKNKLHHLEVMKLMYKVVRKTFSNVTEKNFETKCKDWFQHAKLRFENEKRREDNFNK</sequence>
<accession>A0AAW2F6G6</accession>
<dbReference type="AlphaFoldDB" id="A0AAW2F6G6"/>
<protein>
    <submittedName>
        <fullName evidence="1">Uncharacterized protein</fullName>
    </submittedName>
</protein>
<dbReference type="Proteomes" id="UP001430953">
    <property type="component" value="Unassembled WGS sequence"/>
</dbReference>
<comment type="caution">
    <text evidence="1">The sequence shown here is derived from an EMBL/GenBank/DDBJ whole genome shotgun (WGS) entry which is preliminary data.</text>
</comment>
<proteinExistence type="predicted"/>
<reference evidence="1 2" key="1">
    <citation type="submission" date="2023-03" db="EMBL/GenBank/DDBJ databases">
        <title>High recombination rates correlate with genetic variation in Cardiocondyla obscurior ants.</title>
        <authorList>
            <person name="Errbii M."/>
        </authorList>
    </citation>
    <scope>NUCLEOTIDE SEQUENCE [LARGE SCALE GENOMIC DNA]</scope>
    <source>
        <strain evidence="1">Alpha-2009</strain>
        <tissue evidence="1">Whole body</tissue>
    </source>
</reference>
<keyword evidence="2" id="KW-1185">Reference proteome</keyword>
<dbReference type="EMBL" id="JADYXP020000014">
    <property type="protein sequence ID" value="KAL0110665.1"/>
    <property type="molecule type" value="Genomic_DNA"/>
</dbReference>
<gene>
    <name evidence="1" type="ORF">PUN28_013929</name>
</gene>
<dbReference type="PANTHER" id="PTHR34153">
    <property type="entry name" value="SI:CH211-262H13.3-RELATED-RELATED"/>
    <property type="match status" value="1"/>
</dbReference>
<name>A0AAW2F6G6_9HYME</name>
<evidence type="ECO:0000313" key="2">
    <source>
        <dbReference type="Proteomes" id="UP001430953"/>
    </source>
</evidence>